<dbReference type="AlphaFoldDB" id="A0A075ATF3"/>
<dbReference type="EMBL" id="KE561054">
    <property type="protein sequence ID" value="EPZ33450.1"/>
    <property type="molecule type" value="Genomic_DNA"/>
</dbReference>
<dbReference type="Proteomes" id="UP000281549">
    <property type="component" value="Unassembled WGS sequence"/>
</dbReference>
<keyword evidence="3" id="KW-1185">Reference proteome</keyword>
<accession>A0A075ATF3</accession>
<reference evidence="1 3" key="1">
    <citation type="journal article" date="2013" name="Curr. Biol.">
        <title>Shared signatures of parasitism and phylogenomics unite Cryptomycota and microsporidia.</title>
        <authorList>
            <person name="James T.Y."/>
            <person name="Pelin A."/>
            <person name="Bonen L."/>
            <person name="Ahrendt S."/>
            <person name="Sain D."/>
            <person name="Corradi N."/>
            <person name="Stajich J.E."/>
        </authorList>
    </citation>
    <scope>NUCLEOTIDE SEQUENCE [LARGE SCALE GENOMIC DNA]</scope>
    <source>
        <strain evidence="1 3">CSF55</strain>
        <strain evidence="1 3">CSF55</strain>
    </source>
</reference>
<proteinExistence type="predicted"/>
<reference evidence="4" key="2">
    <citation type="journal article" date="2018" name="Nat. Microbiol.">
        <title>Leveraging single-cell genomics to expand the fungal tree of life.</title>
        <authorList>
            <person name="Ahrendt S.R."/>
            <person name="Quandt C.A."/>
            <person name="Ciobanu D."/>
            <person name="Clum A."/>
            <person name="Salamov A."/>
            <person name="Andreopoulos B."/>
            <person name="Cheng J.F."/>
            <person name="Woyke T."/>
            <person name="Pelin A."/>
            <person name="Henrissat B."/>
            <person name="Reynolds N.K."/>
            <person name="Benny G.L."/>
            <person name="Smith M.E."/>
            <person name="James T.Y."/>
            <person name="Grigoriev I.V."/>
        </authorList>
    </citation>
    <scope>NUCLEOTIDE SEQUENCE [LARGE SCALE GENOMIC DNA]</scope>
    <source>
        <strain evidence="4">CSF55</strain>
    </source>
</reference>
<dbReference type="HOGENOM" id="CLU_1415914_0_0_1"/>
<gene>
    <name evidence="1" type="ORF">O9G_001201</name>
    <name evidence="2" type="ORF">ROZALSC1DRAFT_28123</name>
</gene>
<organism evidence="1 3">
    <name type="scientific">Rozella allomycis (strain CSF55)</name>
    <dbReference type="NCBI Taxonomy" id="988480"/>
    <lineage>
        <taxon>Eukaryota</taxon>
        <taxon>Fungi</taxon>
        <taxon>Fungi incertae sedis</taxon>
        <taxon>Cryptomycota</taxon>
        <taxon>Cryptomycota incertae sedis</taxon>
        <taxon>Rozella</taxon>
    </lineage>
</organism>
<evidence type="ECO:0000313" key="1">
    <source>
        <dbReference type="EMBL" id="EPZ33450.1"/>
    </source>
</evidence>
<reference evidence="2" key="3">
    <citation type="submission" date="2018-08" db="EMBL/GenBank/DDBJ databases">
        <title>Leveraging single-cell genomics to expand the Fungal Tree of Life.</title>
        <authorList>
            <consortium name="DOE Joint Genome Institute"/>
            <person name="Ahrendt S.R."/>
            <person name="Quandt C.A."/>
            <person name="Ciobanu D."/>
            <person name="Clum A."/>
            <person name="Salamov A."/>
            <person name="Andreopoulos B."/>
            <person name="Cheng J.-F."/>
            <person name="Woyke T."/>
            <person name="Pelin A."/>
            <person name="Henrissat B."/>
            <person name="Reynolds N."/>
            <person name="Benny G.L."/>
            <person name="Smith M.E."/>
            <person name="James T.Y."/>
            <person name="Grigoriev I.V."/>
        </authorList>
    </citation>
    <scope>NUCLEOTIDE SEQUENCE</scope>
    <source>
        <strain evidence="2">CSF55</strain>
    </source>
</reference>
<evidence type="ECO:0000313" key="3">
    <source>
        <dbReference type="Proteomes" id="UP000030755"/>
    </source>
</evidence>
<sequence>MTKSFPSPGNFLETPDFLTEKSCNVLSENFFEIQSFDKIRDSLVFAINENDEKAINILGQLIFEEFSADYFLELPLDDKLAAAKRFDDEKTPLMTKAVVDNDFEMIKAQVHGYGPVETMSSDTYDMNMKFYRRALAKAIELNRKEMINFLMPRVLYFSDFKESDLLGLSQNDQIKAVLTGSLFSDYWTCSIL</sequence>
<dbReference type="Proteomes" id="UP000030755">
    <property type="component" value="Unassembled WGS sequence"/>
</dbReference>
<name>A0A075ATF3_ROZAC</name>
<protein>
    <submittedName>
        <fullName evidence="1">Uncharacterized protein</fullName>
    </submittedName>
</protein>
<dbReference type="EMBL" id="ML005072">
    <property type="protein sequence ID" value="RKP20373.1"/>
    <property type="molecule type" value="Genomic_DNA"/>
</dbReference>
<evidence type="ECO:0000313" key="4">
    <source>
        <dbReference type="Proteomes" id="UP000281549"/>
    </source>
</evidence>
<evidence type="ECO:0000313" key="2">
    <source>
        <dbReference type="EMBL" id="RKP20373.1"/>
    </source>
</evidence>